<protein>
    <submittedName>
        <fullName evidence="9">MutL-like protein</fullName>
    </submittedName>
</protein>
<dbReference type="GO" id="GO:0016887">
    <property type="term" value="F:ATP hydrolysis activity"/>
    <property type="evidence" value="ECO:0007669"/>
    <property type="project" value="InterPro"/>
</dbReference>
<keyword evidence="7" id="KW-0732">Signal</keyword>
<evidence type="ECO:0000256" key="3">
    <source>
        <dbReference type="ARBA" id="ARBA00022763"/>
    </source>
</evidence>
<dbReference type="InterPro" id="IPR014762">
    <property type="entry name" value="DNA_mismatch_repair_CS"/>
</dbReference>
<dbReference type="Gene3D" id="3.30.565.10">
    <property type="entry name" value="Histidine kinase-like ATPase, C-terminal domain"/>
    <property type="match status" value="1"/>
</dbReference>
<dbReference type="CDD" id="cd03483">
    <property type="entry name" value="MutL_Trans_MLH1"/>
    <property type="match status" value="1"/>
</dbReference>
<dbReference type="PANTHER" id="PTHR10073:SF12">
    <property type="entry name" value="DNA MISMATCH REPAIR PROTEIN MLH1"/>
    <property type="match status" value="1"/>
</dbReference>
<dbReference type="FunFam" id="3.30.230.10:FF:000014">
    <property type="entry name" value="DNA mismatch repair protein Mlh1"/>
    <property type="match status" value="1"/>
</dbReference>
<dbReference type="PROSITE" id="PS00058">
    <property type="entry name" value="DNA_MISMATCH_REPAIR_1"/>
    <property type="match status" value="1"/>
</dbReference>
<organism evidence="9 10">
    <name type="scientific">Drechmeria coniospora</name>
    <name type="common">Nematophagous fungus</name>
    <name type="synonym">Meria coniospora</name>
    <dbReference type="NCBI Taxonomy" id="98403"/>
    <lineage>
        <taxon>Eukaryota</taxon>
        <taxon>Fungi</taxon>
        <taxon>Dikarya</taxon>
        <taxon>Ascomycota</taxon>
        <taxon>Pezizomycotina</taxon>
        <taxon>Sordariomycetes</taxon>
        <taxon>Hypocreomycetidae</taxon>
        <taxon>Hypocreales</taxon>
        <taxon>Ophiocordycipitaceae</taxon>
        <taxon>Drechmeria</taxon>
    </lineage>
</organism>
<dbReference type="GO" id="GO:0032389">
    <property type="term" value="C:MutLalpha complex"/>
    <property type="evidence" value="ECO:0007669"/>
    <property type="project" value="TreeGrafter"/>
</dbReference>
<dbReference type="NCBIfam" id="TIGR00585">
    <property type="entry name" value="mutl"/>
    <property type="match status" value="1"/>
</dbReference>
<feature type="chain" id="PRO_5007580891" evidence="7">
    <location>
        <begin position="18"/>
        <end position="783"/>
    </location>
</feature>
<evidence type="ECO:0000313" key="9">
    <source>
        <dbReference type="EMBL" id="KYK59340.1"/>
    </source>
</evidence>
<dbReference type="Proteomes" id="UP000076580">
    <property type="component" value="Chromosome 01"/>
</dbReference>
<dbReference type="InterPro" id="IPR014721">
    <property type="entry name" value="Ribsml_uS5_D2-typ_fold_subgr"/>
</dbReference>
<dbReference type="GO" id="GO:0061982">
    <property type="term" value="P:meiosis I cell cycle process"/>
    <property type="evidence" value="ECO:0007669"/>
    <property type="project" value="UniProtKB-ARBA"/>
</dbReference>
<dbReference type="InterPro" id="IPR002099">
    <property type="entry name" value="MutL/Mlh/PMS"/>
</dbReference>
<feature type="region of interest" description="Disordered" evidence="6">
    <location>
        <begin position="219"/>
        <end position="238"/>
    </location>
</feature>
<dbReference type="SUPFAM" id="SSF54211">
    <property type="entry name" value="Ribosomal protein S5 domain 2-like"/>
    <property type="match status" value="1"/>
</dbReference>
<keyword evidence="5" id="KW-0539">Nucleus</keyword>
<dbReference type="Gene3D" id="3.30.230.10">
    <property type="match status" value="1"/>
</dbReference>
<feature type="signal peptide" evidence="7">
    <location>
        <begin position="1"/>
        <end position="17"/>
    </location>
</feature>
<dbReference type="SUPFAM" id="SSF55874">
    <property type="entry name" value="ATPase domain of HSP90 chaperone/DNA topoisomerase II/histidine kinase"/>
    <property type="match status" value="1"/>
</dbReference>
<dbReference type="STRING" id="98403.A0A151GQH7"/>
<dbReference type="RefSeq" id="XP_040658692.1">
    <property type="nucleotide sequence ID" value="XM_040797809.1"/>
</dbReference>
<dbReference type="CDD" id="cd16926">
    <property type="entry name" value="HATPase_MutL-MLH-PMS-like"/>
    <property type="match status" value="1"/>
</dbReference>
<comment type="similarity">
    <text evidence="2">Belongs to the DNA mismatch repair MutL/HexB family.</text>
</comment>
<evidence type="ECO:0000256" key="5">
    <source>
        <dbReference type="ARBA" id="ARBA00023242"/>
    </source>
</evidence>
<evidence type="ECO:0000256" key="7">
    <source>
        <dbReference type="SAM" id="SignalP"/>
    </source>
</evidence>
<dbReference type="GO" id="GO:0005524">
    <property type="term" value="F:ATP binding"/>
    <property type="evidence" value="ECO:0007669"/>
    <property type="project" value="InterPro"/>
</dbReference>
<dbReference type="InParanoid" id="A0A151GQH7"/>
<dbReference type="InterPro" id="IPR038973">
    <property type="entry name" value="MutL/Mlh/Pms-like"/>
</dbReference>
<dbReference type="Pfam" id="PF16413">
    <property type="entry name" value="Mlh1_C"/>
    <property type="match status" value="1"/>
</dbReference>
<dbReference type="AlphaFoldDB" id="A0A151GQH7"/>
<dbReference type="FunCoup" id="A0A151GQH7">
    <property type="interactions" value="699"/>
</dbReference>
<dbReference type="InterPro" id="IPR020568">
    <property type="entry name" value="Ribosomal_Su5_D2-typ_SF"/>
</dbReference>
<dbReference type="Pfam" id="PF01119">
    <property type="entry name" value="DNA_mis_repair"/>
    <property type="match status" value="1"/>
</dbReference>
<evidence type="ECO:0000313" key="10">
    <source>
        <dbReference type="Proteomes" id="UP000076580"/>
    </source>
</evidence>
<accession>A0A151GQH7</accession>
<evidence type="ECO:0000256" key="2">
    <source>
        <dbReference type="ARBA" id="ARBA00006082"/>
    </source>
</evidence>
<evidence type="ECO:0000256" key="4">
    <source>
        <dbReference type="ARBA" id="ARBA00023204"/>
    </source>
</evidence>
<name>A0A151GQH7_DRECN</name>
<keyword evidence="3" id="KW-0227">DNA damage</keyword>
<reference evidence="9 10" key="1">
    <citation type="journal article" date="2016" name="Sci. Rep.">
        <title>Insights into Adaptations to a Near-Obligate Nematode Endoparasitic Lifestyle from the Finished Genome of Drechmeria coniospora.</title>
        <authorList>
            <person name="Zhang L."/>
            <person name="Zhou Z."/>
            <person name="Guo Q."/>
            <person name="Fokkens L."/>
            <person name="Miskei M."/>
            <person name="Pocsi I."/>
            <person name="Zhang W."/>
            <person name="Chen M."/>
            <person name="Wang L."/>
            <person name="Sun Y."/>
            <person name="Donzelli B.G."/>
            <person name="Gibson D.M."/>
            <person name="Nelson D.R."/>
            <person name="Luo J.G."/>
            <person name="Rep M."/>
            <person name="Liu H."/>
            <person name="Yang S."/>
            <person name="Wang J."/>
            <person name="Krasnoff S.B."/>
            <person name="Xu Y."/>
            <person name="Molnar I."/>
            <person name="Lin M."/>
        </authorList>
    </citation>
    <scope>NUCLEOTIDE SEQUENCE [LARGE SCALE GENOMIC DNA]</scope>
    <source>
        <strain evidence="9 10">ARSEF 6962</strain>
    </source>
</reference>
<dbReference type="PANTHER" id="PTHR10073">
    <property type="entry name" value="DNA MISMATCH REPAIR PROTEIN MLH, PMS, MUTL"/>
    <property type="match status" value="1"/>
</dbReference>
<dbReference type="GeneID" id="63713113"/>
<dbReference type="EMBL" id="LAYC01000001">
    <property type="protein sequence ID" value="KYK59340.1"/>
    <property type="molecule type" value="Genomic_DNA"/>
</dbReference>
<dbReference type="GO" id="GO:0140664">
    <property type="term" value="F:ATP-dependent DNA damage sensor activity"/>
    <property type="evidence" value="ECO:0007669"/>
    <property type="project" value="InterPro"/>
</dbReference>
<feature type="domain" description="DNA mismatch repair protein S5" evidence="8">
    <location>
        <begin position="308"/>
        <end position="427"/>
    </location>
</feature>
<dbReference type="InterPro" id="IPR013507">
    <property type="entry name" value="DNA_mismatch_S5_2-like"/>
</dbReference>
<evidence type="ECO:0000256" key="1">
    <source>
        <dbReference type="ARBA" id="ARBA00004123"/>
    </source>
</evidence>
<sequence length="783" mass="87152">MLRVVLRLGLVSRTTTADDVATSGLPLPFDEVCVTRFTCHCAVFLSQITWATEEATSTYSASSFGTQTELARLEECYRNRMVDSMDIDSPGGKRKAEDEPEDPRPARRIRALDPDVVNKIAAGEIIVAPVHALKELIENAVDAGSTALDIVVKDGGLKLLQLTDNGCGIQITAFEDLTAIGTYGFRGEALASISHIAHLSVTTKTKDSDSAWRAHYLDGMLSPPKPGQPTDPKRVAGRPGTKITVEDLFFNMPTRRRAFRSYSDEFNKIIDMVGRYAVHCAGVGFTCKKATESYSLSIPAQATPTDRIRQIYGGSVANELVQFSTSDDRWGYSVHALVTNANYHIKKTIFLLFINHRAVESTNMKKAIELVYASYLPKGGHPFIYLSLEIDPARVDVNVHPTKREVHFLNEDEITQHLCGRIEDELAAVDTSRTFKTQMLLPGAKPVDDSPADDSTTPKVMVTGKRRRNSNELVRTDQSLRKITSMLHVEPGDGFKPSVGDELPPSAPEDIKYGVSDREPINCRLRSVKELRSEVREDTHPELCEIIGSHSFVGVVDERRRLAAIQSGVKLYLIDYGHACYDYLYQLCLTDFGNFGTIRFSPPLALRDLLTMAAETEKTMLGAADEEFDVEAVVERVLGRLVERREMLQEYFSLEISPAGELISIPLLVKGYTPSMAKMPQFLLRLGPNVDWADEKGCFATFLKELATFYVPEQLPTESGEGSAPDVELANDTRTRRQHVRWAVEHIFFPAFKARLVATKALMEDGILEVADLKGLYRVFERC</sequence>
<keyword evidence="4" id="KW-0234">DNA repair</keyword>
<comment type="subcellular location">
    <subcellularLocation>
        <location evidence="1">Nucleus</location>
    </subcellularLocation>
</comment>
<keyword evidence="10" id="KW-1185">Reference proteome</keyword>
<dbReference type="InterPro" id="IPR032189">
    <property type="entry name" value="Mlh1_C"/>
</dbReference>
<evidence type="ECO:0000256" key="6">
    <source>
        <dbReference type="SAM" id="MobiDB-lite"/>
    </source>
</evidence>
<dbReference type="SMART" id="SM01340">
    <property type="entry name" value="DNA_mis_repair"/>
    <property type="match status" value="1"/>
</dbReference>
<dbReference type="GO" id="GO:0030983">
    <property type="term" value="F:mismatched DNA binding"/>
    <property type="evidence" value="ECO:0007669"/>
    <property type="project" value="InterPro"/>
</dbReference>
<dbReference type="InterPro" id="IPR036890">
    <property type="entry name" value="HATPase_C_sf"/>
</dbReference>
<evidence type="ECO:0000259" key="8">
    <source>
        <dbReference type="SMART" id="SM01340"/>
    </source>
</evidence>
<comment type="caution">
    <text evidence="9">The sequence shown here is derived from an EMBL/GenBank/DDBJ whole genome shotgun (WGS) entry which is preliminary data.</text>
</comment>
<gene>
    <name evidence="9" type="ORF">DCS_00470</name>
</gene>
<feature type="compositionally biased region" description="Basic and acidic residues" evidence="6">
    <location>
        <begin position="94"/>
        <end position="106"/>
    </location>
</feature>
<feature type="region of interest" description="Disordered" evidence="6">
    <location>
        <begin position="83"/>
        <end position="106"/>
    </location>
</feature>
<dbReference type="GO" id="GO:0006298">
    <property type="term" value="P:mismatch repair"/>
    <property type="evidence" value="ECO:0007669"/>
    <property type="project" value="InterPro"/>
</dbReference>
<proteinExistence type="inferred from homology"/>